<dbReference type="GO" id="GO:0008284">
    <property type="term" value="P:positive regulation of cell population proliferation"/>
    <property type="evidence" value="ECO:0007669"/>
    <property type="project" value="InterPro"/>
</dbReference>
<dbReference type="SUPFAM" id="SSF52047">
    <property type="entry name" value="RNI-like"/>
    <property type="match status" value="1"/>
</dbReference>
<dbReference type="InterPro" id="IPR050694">
    <property type="entry name" value="LRRC14/PRAME"/>
</dbReference>
<keyword evidence="2" id="KW-0433">Leucine-rich repeat</keyword>
<reference evidence="4 5" key="1">
    <citation type="submission" date="2013-11" db="EMBL/GenBank/DDBJ databases">
        <title>The Damaraland mole rat (Fukomys damarensis) genome and evolution of African mole rats.</title>
        <authorList>
            <person name="Gladyshev V.N."/>
            <person name="Fang X."/>
        </authorList>
    </citation>
    <scope>NUCLEOTIDE SEQUENCE [LARGE SCALE GENOMIC DNA]</scope>
    <source>
        <tissue evidence="4">Liver</tissue>
    </source>
</reference>
<evidence type="ECO:0000256" key="3">
    <source>
        <dbReference type="ARBA" id="ARBA00022737"/>
    </source>
</evidence>
<dbReference type="Gene3D" id="3.80.10.10">
    <property type="entry name" value="Ribonuclease Inhibitor"/>
    <property type="match status" value="1"/>
</dbReference>
<dbReference type="GO" id="GO:0045892">
    <property type="term" value="P:negative regulation of DNA-templated transcription"/>
    <property type="evidence" value="ECO:0007669"/>
    <property type="project" value="InterPro"/>
</dbReference>
<dbReference type="OrthoDB" id="9709435at2759"/>
<keyword evidence="3" id="KW-0677">Repeat</keyword>
<name>A0A091DG70_FUKDA</name>
<keyword evidence="5" id="KW-1185">Reference proteome</keyword>
<evidence type="ECO:0000313" key="5">
    <source>
        <dbReference type="Proteomes" id="UP000028990"/>
    </source>
</evidence>
<proteinExistence type="inferred from homology"/>
<dbReference type="PANTHER" id="PTHR14224">
    <property type="entry name" value="SIMILAR TO PREFERENTIALLY EXPRESSED ANTIGEN IN MELANOMA-LIKE 3"/>
    <property type="match status" value="1"/>
</dbReference>
<dbReference type="GO" id="GO:0005737">
    <property type="term" value="C:cytoplasm"/>
    <property type="evidence" value="ECO:0007669"/>
    <property type="project" value="TreeGrafter"/>
</dbReference>
<dbReference type="GO" id="GO:0045596">
    <property type="term" value="P:negative regulation of cell differentiation"/>
    <property type="evidence" value="ECO:0007669"/>
    <property type="project" value="InterPro"/>
</dbReference>
<gene>
    <name evidence="4" type="ORF">H920_09378</name>
</gene>
<dbReference type="Proteomes" id="UP000028990">
    <property type="component" value="Unassembled WGS sequence"/>
</dbReference>
<accession>A0A091DG70</accession>
<dbReference type="AlphaFoldDB" id="A0A091DG70"/>
<dbReference type="InterPro" id="IPR032675">
    <property type="entry name" value="LRR_dom_sf"/>
</dbReference>
<dbReference type="GO" id="GO:0043066">
    <property type="term" value="P:negative regulation of apoptotic process"/>
    <property type="evidence" value="ECO:0007669"/>
    <property type="project" value="InterPro"/>
</dbReference>
<dbReference type="PIRSF" id="PIRSF038286">
    <property type="entry name" value="PRAME"/>
    <property type="match status" value="1"/>
</dbReference>
<dbReference type="InterPro" id="IPR026271">
    <property type="entry name" value="PRAME"/>
</dbReference>
<evidence type="ECO:0000256" key="2">
    <source>
        <dbReference type="ARBA" id="ARBA00022614"/>
    </source>
</evidence>
<comment type="similarity">
    <text evidence="1">Belongs to the PRAME family.</text>
</comment>
<dbReference type="PANTHER" id="PTHR14224:SF19">
    <property type="entry name" value="PRAME FAMILY MEMBER 11-RELATED"/>
    <property type="match status" value="1"/>
</dbReference>
<organism evidence="4 5">
    <name type="scientific">Fukomys damarensis</name>
    <name type="common">Damaraland mole rat</name>
    <name type="synonym">Cryptomys damarensis</name>
    <dbReference type="NCBI Taxonomy" id="885580"/>
    <lineage>
        <taxon>Eukaryota</taxon>
        <taxon>Metazoa</taxon>
        <taxon>Chordata</taxon>
        <taxon>Craniata</taxon>
        <taxon>Vertebrata</taxon>
        <taxon>Euteleostomi</taxon>
        <taxon>Mammalia</taxon>
        <taxon>Eutheria</taxon>
        <taxon>Euarchontoglires</taxon>
        <taxon>Glires</taxon>
        <taxon>Rodentia</taxon>
        <taxon>Hystricomorpha</taxon>
        <taxon>Bathyergidae</taxon>
        <taxon>Fukomys</taxon>
    </lineage>
</organism>
<dbReference type="EMBL" id="KN122620">
    <property type="protein sequence ID" value="KFO29235.1"/>
    <property type="molecule type" value="Genomic_DNA"/>
</dbReference>
<evidence type="ECO:0000313" key="4">
    <source>
        <dbReference type="EMBL" id="KFO29235.1"/>
    </source>
</evidence>
<sequence length="501" mass="57040">MSRKRPPPTLLQLAVQNLLEDEDLAVGALKDLPGELFPEMFVEAFTRGHTDVLKAMVQSWTFPCLPLKSLMNLLEPGTSQTKLGDVLWENRSLQILQAVLDGIDGLLAQKVCPRRVKLQVLDLRDMHKNFWRVWAGKTFENHCNFWFRSMIAACSSVATKRRKIENGPRVSEKQSLKVVLDLPFYHDLQDPFKSYLLKWVQKKKGFVQLECTELDIDLTSTQNITDVLEMANLDSVQELRVYLTSTHSILAQFASSIGQMKNLQKLTLHNICVLLFSKEQTDQLVTKLTSQFPELHCLQEIYLDSVSSPVLRSLTSPLEKLSISCCKPSSSDWNQLPQCPSTRQLKHLELCSARMTDFSPDPLRALLDNVATTLTTLHLQDFSITDAHLHVILPALSRCSQLKIFSYMNSMSVATLESLLSHTARLSNLLLEMYFIPQGIYVPHQGANQRRDQIRDELMRIVDSLNHPRIVRFCAGHHEIYNTSRFCYPMHSSPCSSCISV</sequence>
<protein>
    <submittedName>
        <fullName evidence="4">PRAME family member 12</fullName>
    </submittedName>
</protein>
<evidence type="ECO:0000256" key="1">
    <source>
        <dbReference type="ARBA" id="ARBA00009608"/>
    </source>
</evidence>